<dbReference type="PANTHER" id="PTHR43056:SF5">
    <property type="entry name" value="PEPTIDASE S9 PROLYL OLIGOPEPTIDASE CATALYTIC DOMAIN-CONTAINING PROTEIN"/>
    <property type="match status" value="1"/>
</dbReference>
<reference evidence="2 3" key="1">
    <citation type="journal article" date="2018" name="Science">
        <title>The opium poppy genome and morphinan production.</title>
        <authorList>
            <person name="Guo L."/>
            <person name="Winzer T."/>
            <person name="Yang X."/>
            <person name="Li Y."/>
            <person name="Ning Z."/>
            <person name="He Z."/>
            <person name="Teodor R."/>
            <person name="Lu Y."/>
            <person name="Bowser T.A."/>
            <person name="Graham I.A."/>
            <person name="Ye K."/>
        </authorList>
    </citation>
    <scope>NUCLEOTIDE SEQUENCE [LARGE SCALE GENOMIC DNA]</scope>
    <source>
        <strain evidence="3">cv. HN1</strain>
        <tissue evidence="2">Leaves</tissue>
    </source>
</reference>
<dbReference type="SUPFAM" id="SSF53474">
    <property type="entry name" value="alpha/beta-Hydrolases"/>
    <property type="match status" value="1"/>
</dbReference>
<dbReference type="SUPFAM" id="SSF69322">
    <property type="entry name" value="Tricorn protease domain 2"/>
    <property type="match status" value="1"/>
</dbReference>
<dbReference type="STRING" id="3469.A0A4Y7I9Q4"/>
<dbReference type="EMBL" id="CM010715">
    <property type="protein sequence ID" value="RZC45564.1"/>
    <property type="molecule type" value="Genomic_DNA"/>
</dbReference>
<accession>A0A4Y7I9Q4</accession>
<dbReference type="Proteomes" id="UP000316621">
    <property type="component" value="Chromosome 1"/>
</dbReference>
<evidence type="ECO:0000313" key="3">
    <source>
        <dbReference type="Proteomes" id="UP000316621"/>
    </source>
</evidence>
<evidence type="ECO:0000313" key="2">
    <source>
        <dbReference type="EMBL" id="RZC45564.1"/>
    </source>
</evidence>
<proteinExistence type="predicted"/>
<dbReference type="InterPro" id="IPR029058">
    <property type="entry name" value="AB_hydrolase_fold"/>
</dbReference>
<sequence length="670" mass="74626">METRKIIAPYGTWISPITADAVSRAQKRLHGIAVDGHGHLLWVESRPTEAGRGVLVKEADKHGDQAIDITPNDFAVRTLVHEYGGQAFAVSGDTVVFSNYKDQRLYKQIIGADSFLIPITPDYGGSTVRYADGVFDSRSKSYVTVMEDHREGSLNPTATVVSVSLIGETSQEPKILVGGNDFYAFPRMDLKGERLAWIEWGHPNMQWDKAELWVGYISKEGDVYKKICIAGGDPTLVESPSEPKWSSNGYLFFVTDRNNGFWNIYKWIEHSNEVVPIYTTDAEFTRPFWVFGNCSYDFIPSTGSNNLIACSYRQSGKSYLGILDDAQNSLTVVDVPFTDIGNIISGSDCIYVEGATGILPLSVAKVTLDQSKVEAVDFSIMWSSSPDSRKYRSNFSIPEPIEFPTEVSGQKAYAYFYPPSNPKYQASDEEKPPLLLTVHGGPTAETRGILDLNVQYWTSRGWAVVDVNYGGSTGYGREYRQRLLGNWGVVDVNDCCSCAKFLVDNGMVDEERLCITGKSAGGYTTLASLAFRHTFKAGASLFGISDLNSLNEEMPPKFELHYTSNLGGSDKDMFERSPINFVDKFSCPVILFQGLDDKIVTPVQARKIHKALKQKRLPVALVEYEGEQHGFRKAENIKHALEQQMMFFARLIGHFKVADEITPIKIDNLD</sequence>
<dbReference type="GO" id="GO:0008236">
    <property type="term" value="F:serine-type peptidase activity"/>
    <property type="evidence" value="ECO:0007669"/>
    <property type="project" value="InterPro"/>
</dbReference>
<keyword evidence="3" id="KW-1185">Reference proteome</keyword>
<dbReference type="GO" id="GO:0006508">
    <property type="term" value="P:proteolysis"/>
    <property type="evidence" value="ECO:0007669"/>
    <property type="project" value="InterPro"/>
</dbReference>
<gene>
    <name evidence="2" type="ORF">C5167_038519</name>
</gene>
<dbReference type="Gramene" id="RZC45564">
    <property type="protein sequence ID" value="RZC45564"/>
    <property type="gene ID" value="C5167_038519"/>
</dbReference>
<dbReference type="PANTHER" id="PTHR43056">
    <property type="entry name" value="PEPTIDASE S9 PROLYL OLIGOPEPTIDASE"/>
    <property type="match status" value="1"/>
</dbReference>
<dbReference type="InterPro" id="IPR001375">
    <property type="entry name" value="Peptidase_S9_cat"/>
</dbReference>
<dbReference type="AlphaFoldDB" id="A0A4Y7I9Q4"/>
<name>A0A4Y7I9Q4_PAPSO</name>
<evidence type="ECO:0000259" key="1">
    <source>
        <dbReference type="Pfam" id="PF00326"/>
    </source>
</evidence>
<dbReference type="InterPro" id="IPR050585">
    <property type="entry name" value="Xaa-Pro_dipeptidyl-ppase/CocE"/>
</dbReference>
<dbReference type="OMA" id="QSHEQNI"/>
<feature type="domain" description="Peptidase S9 prolyl oligopeptidase catalytic" evidence="1">
    <location>
        <begin position="451"/>
        <end position="653"/>
    </location>
</feature>
<protein>
    <recommendedName>
        <fullName evidence="1">Peptidase S9 prolyl oligopeptidase catalytic domain-containing protein</fullName>
    </recommendedName>
</protein>
<dbReference type="Pfam" id="PF00326">
    <property type="entry name" value="Peptidase_S9"/>
    <property type="match status" value="1"/>
</dbReference>
<organism evidence="2 3">
    <name type="scientific">Papaver somniferum</name>
    <name type="common">Opium poppy</name>
    <dbReference type="NCBI Taxonomy" id="3469"/>
    <lineage>
        <taxon>Eukaryota</taxon>
        <taxon>Viridiplantae</taxon>
        <taxon>Streptophyta</taxon>
        <taxon>Embryophyta</taxon>
        <taxon>Tracheophyta</taxon>
        <taxon>Spermatophyta</taxon>
        <taxon>Magnoliopsida</taxon>
        <taxon>Ranunculales</taxon>
        <taxon>Papaveraceae</taxon>
        <taxon>Papaveroideae</taxon>
        <taxon>Papaver</taxon>
    </lineage>
</organism>
<dbReference type="Gene3D" id="3.40.50.1820">
    <property type="entry name" value="alpha/beta hydrolase"/>
    <property type="match status" value="1"/>
</dbReference>